<dbReference type="CDD" id="cd01949">
    <property type="entry name" value="GGDEF"/>
    <property type="match status" value="1"/>
</dbReference>
<dbReference type="EMBL" id="CP001022">
    <property type="protein sequence ID" value="ACB60871.1"/>
    <property type="molecule type" value="Genomic_DNA"/>
</dbReference>
<organism evidence="2 3">
    <name type="scientific">Exiguobacterium sibiricum (strain DSM 17290 / CCUG 55495 / CIP 109462 / JCM 13490 / 255-15)</name>
    <dbReference type="NCBI Taxonomy" id="262543"/>
    <lineage>
        <taxon>Bacteria</taxon>
        <taxon>Bacillati</taxon>
        <taxon>Bacillota</taxon>
        <taxon>Bacilli</taxon>
        <taxon>Bacillales</taxon>
        <taxon>Bacillales Family XII. Incertae Sedis</taxon>
        <taxon>Exiguobacterium</taxon>
    </lineage>
</organism>
<evidence type="ECO:0000313" key="3">
    <source>
        <dbReference type="Proteomes" id="UP000001681"/>
    </source>
</evidence>
<dbReference type="AlphaFoldDB" id="B1YFU4"/>
<dbReference type="InterPro" id="IPR043128">
    <property type="entry name" value="Rev_trsase/Diguanyl_cyclase"/>
</dbReference>
<dbReference type="Pfam" id="PF13185">
    <property type="entry name" value="GAF_2"/>
    <property type="match status" value="1"/>
</dbReference>
<dbReference type="PROSITE" id="PS50887">
    <property type="entry name" value="GGDEF"/>
    <property type="match status" value="1"/>
</dbReference>
<evidence type="ECO:0000313" key="2">
    <source>
        <dbReference type="EMBL" id="ACB60871.1"/>
    </source>
</evidence>
<dbReference type="SUPFAM" id="SSF55781">
    <property type="entry name" value="GAF domain-like"/>
    <property type="match status" value="1"/>
</dbReference>
<dbReference type="PANTHER" id="PTHR46663:SF2">
    <property type="entry name" value="GGDEF DOMAIN-CONTAINING PROTEIN"/>
    <property type="match status" value="1"/>
</dbReference>
<dbReference type="InterPro" id="IPR052163">
    <property type="entry name" value="DGC-Regulatory_Protein"/>
</dbReference>
<name>B1YFU4_EXIS2</name>
<dbReference type="OrthoDB" id="9759607at2"/>
<dbReference type="eggNOG" id="COG2199">
    <property type="taxonomic scope" value="Bacteria"/>
</dbReference>
<dbReference type="InterPro" id="IPR029787">
    <property type="entry name" value="Nucleotide_cyclase"/>
</dbReference>
<sequence>MNIHFEELKMYTKFDDLADDLLDLAKEILPEQLFYLSAINETEQLIIKLSEEQTRMPVTEGMVIDLNYSLCQRIDFQTKQPLIYEDVTKDRSLDGMREVLEGANVQSYLGIPISLANGEKFGTLCAINDEVSLFESKSIELLQRIVRLFSYYLELERFAWRDMLTDLYNRRYLTHQFDQQPETEGALFFLDLDGFKNVNDVYGHDAGDAVLQEVARRLKSLIAGQKEAYAVRLGGDEFVIRFTHFDSQQALIDQADEILVRLSTWDTYELSTSIGIVAYKDADSSLKTLLRQADIALYEAKSSGKNRYKLFTE</sequence>
<keyword evidence="3" id="KW-1185">Reference proteome</keyword>
<protein>
    <submittedName>
        <fullName evidence="2">Diguanylate cyclase with GAF sensor</fullName>
    </submittedName>
</protein>
<dbReference type="InterPro" id="IPR000160">
    <property type="entry name" value="GGDEF_dom"/>
</dbReference>
<reference evidence="2 3" key="1">
    <citation type="journal article" date="2006" name="Extremophiles">
        <title>Characterization of Exiguobacterium isolates from the Siberian permafrost. Description of Exiguobacterium sibiricum sp. nov.</title>
        <authorList>
            <person name="Rodrigues D.F."/>
            <person name="Goris J."/>
            <person name="Vishnivetskaya T."/>
            <person name="Gilichinsky D."/>
            <person name="Thomashow M.F."/>
            <person name="Tiedje J.M."/>
        </authorList>
    </citation>
    <scope>NUCLEOTIDE SEQUENCE [LARGE SCALE GENOMIC DNA]</scope>
    <source>
        <strain evidence="3">DSM 17290 / CIP 109462 / JCM 13490 / 255-15</strain>
    </source>
</reference>
<dbReference type="SMART" id="SM00267">
    <property type="entry name" value="GGDEF"/>
    <property type="match status" value="1"/>
</dbReference>
<feature type="domain" description="GGDEF" evidence="1">
    <location>
        <begin position="183"/>
        <end position="313"/>
    </location>
</feature>
<dbReference type="eggNOG" id="COG2203">
    <property type="taxonomic scope" value="Bacteria"/>
</dbReference>
<reference evidence="2 3" key="2">
    <citation type="journal article" date="2008" name="BMC Genomics">
        <title>Architecture of thermal adaptation in an Exiguobacterium sibiricum strain isolated from 3 million year old permafrost: a genome and transcriptome approach.</title>
        <authorList>
            <person name="Rodrigues D.F."/>
            <person name="Ivanova N."/>
            <person name="He Z."/>
            <person name="Huebner M."/>
            <person name="Zhou J."/>
            <person name="Tiedje J.M."/>
        </authorList>
    </citation>
    <scope>NUCLEOTIDE SEQUENCE [LARGE SCALE GENOMIC DNA]</scope>
    <source>
        <strain evidence="3">DSM 17290 / CIP 109462 / JCM 13490 / 255-15</strain>
    </source>
</reference>
<dbReference type="SUPFAM" id="SSF55073">
    <property type="entry name" value="Nucleotide cyclase"/>
    <property type="match status" value="1"/>
</dbReference>
<dbReference type="Pfam" id="PF00990">
    <property type="entry name" value="GGDEF"/>
    <property type="match status" value="1"/>
</dbReference>
<evidence type="ECO:0000259" key="1">
    <source>
        <dbReference type="PROSITE" id="PS50887"/>
    </source>
</evidence>
<dbReference type="InterPro" id="IPR029016">
    <property type="entry name" value="GAF-like_dom_sf"/>
</dbReference>
<dbReference type="InterPro" id="IPR003018">
    <property type="entry name" value="GAF"/>
</dbReference>
<dbReference type="KEGG" id="esi:Exig_1401"/>
<gene>
    <name evidence="2" type="ordered locus">Exig_1401</name>
</gene>
<dbReference type="Gene3D" id="3.30.70.270">
    <property type="match status" value="1"/>
</dbReference>
<dbReference type="Gene3D" id="3.30.450.40">
    <property type="match status" value="1"/>
</dbReference>
<dbReference type="STRING" id="262543.Exig_1401"/>
<dbReference type="RefSeq" id="WP_012370292.1">
    <property type="nucleotide sequence ID" value="NC_010556.1"/>
</dbReference>
<accession>B1YFU4</accession>
<dbReference type="HOGENOM" id="CLU_876100_0_0_9"/>
<dbReference type="PANTHER" id="PTHR46663">
    <property type="entry name" value="DIGUANYLATE CYCLASE DGCT-RELATED"/>
    <property type="match status" value="1"/>
</dbReference>
<dbReference type="Proteomes" id="UP000001681">
    <property type="component" value="Chromosome"/>
</dbReference>
<proteinExistence type="predicted"/>
<reference evidence="3" key="3">
    <citation type="submission" date="2008-04" db="EMBL/GenBank/DDBJ databases">
        <title>Complete sequence of chromosome of Exiguobacterium sibiricum 255-15.</title>
        <authorList>
            <consortium name="US DOE Joint Genome Institute"/>
            <person name="Copeland A."/>
            <person name="Lucas S."/>
            <person name="Lapidus A."/>
            <person name="Glavina del Rio T."/>
            <person name="Dalin E."/>
            <person name="Tice H."/>
            <person name="Bruce D."/>
            <person name="Goodwin L."/>
            <person name="Pitluck S."/>
            <person name="Kiss H."/>
            <person name="Chertkov O."/>
            <person name="Monk C."/>
            <person name="Brettin T."/>
            <person name="Detter J.C."/>
            <person name="Han C."/>
            <person name="Kuske C.R."/>
            <person name="Schmutz J."/>
            <person name="Larimer F."/>
            <person name="Land M."/>
            <person name="Hauser L."/>
            <person name="Kyrpides N."/>
            <person name="Mikhailova N."/>
            <person name="Vishnivetskaya T."/>
            <person name="Rodrigues D.F."/>
            <person name="Gilichinsky D."/>
            <person name="Tiedje J."/>
            <person name="Richardson P."/>
        </authorList>
    </citation>
    <scope>NUCLEOTIDE SEQUENCE [LARGE SCALE GENOMIC DNA]</scope>
    <source>
        <strain evidence="3">DSM 17290 / CIP 109462 / JCM 13490 / 255-15</strain>
    </source>
</reference>
<dbReference type="NCBIfam" id="TIGR00254">
    <property type="entry name" value="GGDEF"/>
    <property type="match status" value="1"/>
</dbReference>